<dbReference type="EMBL" id="QQAY01000012">
    <property type="protein sequence ID" value="RDI40135.1"/>
    <property type="molecule type" value="Genomic_DNA"/>
</dbReference>
<keyword evidence="4" id="KW-1185">Reference proteome</keyword>
<reference evidence="3 4" key="1">
    <citation type="submission" date="2018-07" db="EMBL/GenBank/DDBJ databases">
        <title>Genomic Encyclopedia of Type Strains, Phase IV (KMG-IV): sequencing the most valuable type-strain genomes for metagenomic binning, comparative biology and taxonomic classification.</title>
        <authorList>
            <person name="Goeker M."/>
        </authorList>
    </citation>
    <scope>NUCLEOTIDE SEQUENCE [LARGE SCALE GENOMIC DNA]</scope>
    <source>
        <strain evidence="3 4">DSM 25281</strain>
    </source>
</reference>
<feature type="compositionally biased region" description="Basic and acidic residues" evidence="1">
    <location>
        <begin position="26"/>
        <end position="44"/>
    </location>
</feature>
<dbReference type="Gene3D" id="3.10.450.50">
    <property type="match status" value="1"/>
</dbReference>
<dbReference type="AlphaFoldDB" id="A0A370G8L7"/>
<evidence type="ECO:0000313" key="4">
    <source>
        <dbReference type="Proteomes" id="UP000255326"/>
    </source>
</evidence>
<feature type="chain" id="PRO_5017018581" description="SnoaL-like protein" evidence="2">
    <location>
        <begin position="25"/>
        <end position="194"/>
    </location>
</feature>
<organism evidence="3 4">
    <name type="scientific">Falsibacillus pallidus</name>
    <dbReference type="NCBI Taxonomy" id="493781"/>
    <lineage>
        <taxon>Bacteria</taxon>
        <taxon>Bacillati</taxon>
        <taxon>Bacillota</taxon>
        <taxon>Bacilli</taxon>
        <taxon>Bacillales</taxon>
        <taxon>Bacillaceae</taxon>
        <taxon>Falsibacillus</taxon>
    </lineage>
</organism>
<dbReference type="PROSITE" id="PS51257">
    <property type="entry name" value="PROKAR_LIPOPROTEIN"/>
    <property type="match status" value="1"/>
</dbReference>
<accession>A0A370G8L7</accession>
<gene>
    <name evidence="3" type="ORF">DFR59_11251</name>
</gene>
<evidence type="ECO:0000313" key="3">
    <source>
        <dbReference type="EMBL" id="RDI40135.1"/>
    </source>
</evidence>
<dbReference type="InterPro" id="IPR032710">
    <property type="entry name" value="NTF2-like_dom_sf"/>
</dbReference>
<evidence type="ECO:0000256" key="2">
    <source>
        <dbReference type="SAM" id="SignalP"/>
    </source>
</evidence>
<keyword evidence="2" id="KW-0732">Signal</keyword>
<evidence type="ECO:0000256" key="1">
    <source>
        <dbReference type="SAM" id="MobiDB-lite"/>
    </source>
</evidence>
<sequence length="194" mass="21762">MKIHKWLAAGTMSAALLVSLAACSSDEKEDKKSSAPKTEQKASEGDASVPSDGKMQKPPIKEASNIPKEESLALLKVVDEHFQAFNNEDLDAYMNTISKNPKSFNYDEEKKYLKNTFDHMDIKMNPKNTIIMKYDEKKQEANVFSEIATTVTDPQSKQTVNSLTRQINTFHKEDGEWKMIATYAMEEGSGQTGK</sequence>
<evidence type="ECO:0008006" key="5">
    <source>
        <dbReference type="Google" id="ProtNLM"/>
    </source>
</evidence>
<feature type="signal peptide" evidence="2">
    <location>
        <begin position="1"/>
        <end position="24"/>
    </location>
</feature>
<name>A0A370G8L7_9BACI</name>
<comment type="caution">
    <text evidence="3">The sequence shown here is derived from an EMBL/GenBank/DDBJ whole genome shotgun (WGS) entry which is preliminary data.</text>
</comment>
<dbReference type="RefSeq" id="WP_114746525.1">
    <property type="nucleotide sequence ID" value="NZ_QQAY01000012.1"/>
</dbReference>
<feature type="region of interest" description="Disordered" evidence="1">
    <location>
        <begin position="26"/>
        <end position="66"/>
    </location>
</feature>
<dbReference type="OrthoDB" id="2839093at2"/>
<proteinExistence type="predicted"/>
<protein>
    <recommendedName>
        <fullName evidence="5">SnoaL-like protein</fullName>
    </recommendedName>
</protein>
<dbReference type="Proteomes" id="UP000255326">
    <property type="component" value="Unassembled WGS sequence"/>
</dbReference>
<dbReference type="SUPFAM" id="SSF54427">
    <property type="entry name" value="NTF2-like"/>
    <property type="match status" value="1"/>
</dbReference>